<organism evidence="1 2">
    <name type="scientific">Caballeronia pedi</name>
    <dbReference type="NCBI Taxonomy" id="1777141"/>
    <lineage>
        <taxon>Bacteria</taxon>
        <taxon>Pseudomonadati</taxon>
        <taxon>Pseudomonadota</taxon>
        <taxon>Betaproteobacteria</taxon>
        <taxon>Burkholderiales</taxon>
        <taxon>Burkholderiaceae</taxon>
        <taxon>Caballeronia</taxon>
    </lineage>
</organism>
<dbReference type="STRING" id="1777141.AWB80_00673"/>
<dbReference type="AlphaFoldDB" id="A0A157ZEA0"/>
<sequence length="122" mass="14119">MMNQLLALRPFVPARDFDLSKRFYEALGFRVTHQDDNIAMLKSGCFSFILQNFYVKEFAENCMLQMLVRDVDAWWRETNPEALGERFPVNPARAPAIQSWGMKVGFVFDPSGVLWHVGEVPF</sequence>
<accession>A0A157ZEA0</accession>
<dbReference type="InterPro" id="IPR029068">
    <property type="entry name" value="Glyas_Bleomycin-R_OHBP_Dase"/>
</dbReference>
<reference evidence="1" key="1">
    <citation type="submission" date="2016-01" db="EMBL/GenBank/DDBJ databases">
        <authorList>
            <person name="Peeters C."/>
        </authorList>
    </citation>
    <scope>NUCLEOTIDE SEQUENCE [LARGE SCALE GENOMIC DNA]</scope>
    <source>
        <strain evidence="1">LMG 29323</strain>
    </source>
</reference>
<dbReference type="GO" id="GO:0051213">
    <property type="term" value="F:dioxygenase activity"/>
    <property type="evidence" value="ECO:0007669"/>
    <property type="project" value="UniProtKB-KW"/>
</dbReference>
<name>A0A157ZEA0_9BURK</name>
<dbReference type="SUPFAM" id="SSF54593">
    <property type="entry name" value="Glyoxalase/Bleomycin resistance protein/Dihydroxybiphenyl dioxygenase"/>
    <property type="match status" value="1"/>
</dbReference>
<dbReference type="Gene3D" id="3.10.180.10">
    <property type="entry name" value="2,3-Dihydroxybiphenyl 1,2-Dioxygenase, domain 1"/>
    <property type="match status" value="1"/>
</dbReference>
<dbReference type="RefSeq" id="WP_244206375.1">
    <property type="nucleotide sequence ID" value="NZ_FCOE02000002.1"/>
</dbReference>
<dbReference type="EMBL" id="FCOE02000002">
    <property type="protein sequence ID" value="SAK43844.1"/>
    <property type="molecule type" value="Genomic_DNA"/>
</dbReference>
<comment type="caution">
    <text evidence="1">The sequence shown here is derived from an EMBL/GenBank/DDBJ whole genome shotgun (WGS) entry which is preliminary data.</text>
</comment>
<protein>
    <submittedName>
        <fullName evidence="1">Glyoxalase/bleomycin resistance protein/dioxygenase</fullName>
    </submittedName>
</protein>
<dbReference type="Proteomes" id="UP000054911">
    <property type="component" value="Unassembled WGS sequence"/>
</dbReference>
<evidence type="ECO:0000313" key="1">
    <source>
        <dbReference type="EMBL" id="SAK43844.1"/>
    </source>
</evidence>
<keyword evidence="2" id="KW-1185">Reference proteome</keyword>
<gene>
    <name evidence="1" type="ORF">AWB80_00673</name>
</gene>
<proteinExistence type="predicted"/>
<evidence type="ECO:0000313" key="2">
    <source>
        <dbReference type="Proteomes" id="UP000054911"/>
    </source>
</evidence>